<comment type="pathway">
    <text evidence="6">Amino-acid biosynthesis; L-arginine biosynthesis; N(2)-acetyl-L-ornithine from L-glutamate: step 4/4.</text>
</comment>
<evidence type="ECO:0000256" key="3">
    <source>
        <dbReference type="ARBA" id="ARBA00022605"/>
    </source>
</evidence>
<evidence type="ECO:0000313" key="8">
    <source>
        <dbReference type="Proteomes" id="UP000050517"/>
    </source>
</evidence>
<dbReference type="InterPro" id="IPR050103">
    <property type="entry name" value="Class-III_PLP-dep_AT"/>
</dbReference>
<dbReference type="GO" id="GO:0006526">
    <property type="term" value="P:L-arginine biosynthetic process"/>
    <property type="evidence" value="ECO:0007669"/>
    <property type="project" value="UniProtKB-UniRule"/>
</dbReference>
<dbReference type="PATRIC" id="fig|1544416.3.peg.2005"/>
<dbReference type="NCBIfam" id="NF002874">
    <property type="entry name" value="PRK03244.1"/>
    <property type="match status" value="1"/>
</dbReference>
<feature type="modified residue" description="N6-(pyridoxal phosphate)lysine" evidence="6">
    <location>
        <position position="248"/>
    </location>
</feature>
<dbReference type="GO" id="GO:0003992">
    <property type="term" value="F:N2-acetyl-L-ornithine:2-oxoglutarate 5-aminotransferase activity"/>
    <property type="evidence" value="ECO:0007669"/>
    <property type="project" value="UniProtKB-UniRule"/>
</dbReference>
<evidence type="ECO:0000256" key="4">
    <source>
        <dbReference type="ARBA" id="ARBA00022679"/>
    </source>
</evidence>
<dbReference type="FunFam" id="3.40.640.10:FF:000004">
    <property type="entry name" value="Acetylornithine aminotransferase"/>
    <property type="match status" value="1"/>
</dbReference>
<dbReference type="GO" id="GO:0042802">
    <property type="term" value="F:identical protein binding"/>
    <property type="evidence" value="ECO:0007669"/>
    <property type="project" value="TreeGrafter"/>
</dbReference>
<keyword evidence="2 6" id="KW-0032">Aminotransferase</keyword>
<feature type="binding site" evidence="6">
    <location>
        <position position="131"/>
    </location>
    <ligand>
        <name>pyridoxal 5'-phosphate</name>
        <dbReference type="ChEBI" id="CHEBI:597326"/>
    </ligand>
</feature>
<keyword evidence="3 6" id="KW-0028">Amino-acid biosynthesis</keyword>
<feature type="binding site" evidence="6">
    <location>
        <begin position="219"/>
        <end position="222"/>
    </location>
    <ligand>
        <name>pyridoxal 5'-phosphate</name>
        <dbReference type="ChEBI" id="CHEBI:597326"/>
    </ligand>
</feature>
<evidence type="ECO:0000256" key="6">
    <source>
        <dbReference type="HAMAP-Rule" id="MF_01107"/>
    </source>
</evidence>
<accession>A0A0Q0YCJ3</accession>
<dbReference type="Gene3D" id="3.40.640.10">
    <property type="entry name" value="Type I PLP-dependent aspartate aminotransferase-like (Major domain)"/>
    <property type="match status" value="1"/>
</dbReference>
<dbReference type="EC" id="2.6.1.11" evidence="6"/>
<dbReference type="Proteomes" id="UP000050517">
    <property type="component" value="Unassembled WGS sequence"/>
</dbReference>
<dbReference type="EMBL" id="LKST01000003">
    <property type="protein sequence ID" value="KQB83929.1"/>
    <property type="molecule type" value="Genomic_DNA"/>
</dbReference>
<dbReference type="InterPro" id="IPR004636">
    <property type="entry name" value="AcOrn/SuccOrn_fam"/>
</dbReference>
<dbReference type="Pfam" id="PF00202">
    <property type="entry name" value="Aminotran_3"/>
    <property type="match status" value="1"/>
</dbReference>
<feature type="binding site" evidence="6">
    <location>
        <begin position="105"/>
        <end position="106"/>
    </location>
    <ligand>
        <name>pyridoxal 5'-phosphate</name>
        <dbReference type="ChEBI" id="CHEBI:597326"/>
    </ligand>
</feature>
<comment type="miscellaneous">
    <text evidence="6">May also have succinyldiaminopimelate aminotransferase activity, thus carrying out the corresponding step in lysine biosynthesis.</text>
</comment>
<dbReference type="InterPro" id="IPR015421">
    <property type="entry name" value="PyrdxlP-dep_Trfase_major"/>
</dbReference>
<keyword evidence="5 6" id="KW-0663">Pyridoxal phosphate</keyword>
<evidence type="ECO:0000256" key="5">
    <source>
        <dbReference type="ARBA" id="ARBA00022898"/>
    </source>
</evidence>
<feature type="binding site" evidence="6">
    <location>
        <position position="276"/>
    </location>
    <ligand>
        <name>N(2)-acetyl-L-ornithine</name>
        <dbReference type="ChEBI" id="CHEBI:57805"/>
    </ligand>
</feature>
<dbReference type="SUPFAM" id="SSF53383">
    <property type="entry name" value="PLP-dependent transferases"/>
    <property type="match status" value="1"/>
</dbReference>
<keyword evidence="4 6" id="KW-0808">Transferase</keyword>
<dbReference type="GO" id="GO:0005737">
    <property type="term" value="C:cytoplasm"/>
    <property type="evidence" value="ECO:0007669"/>
    <property type="project" value="UniProtKB-SubCell"/>
</dbReference>
<evidence type="ECO:0000313" key="7">
    <source>
        <dbReference type="EMBL" id="KQB83929.1"/>
    </source>
</evidence>
<keyword evidence="6" id="KW-0963">Cytoplasm</keyword>
<dbReference type="PROSITE" id="PS00600">
    <property type="entry name" value="AA_TRANSFER_CLASS_3"/>
    <property type="match status" value="1"/>
</dbReference>
<dbReference type="GO" id="GO:0030170">
    <property type="term" value="F:pyridoxal phosphate binding"/>
    <property type="evidence" value="ECO:0007669"/>
    <property type="project" value="InterPro"/>
</dbReference>
<organism evidence="7 8">
    <name type="scientific">Corynebacterium oculi</name>
    <dbReference type="NCBI Taxonomy" id="1544416"/>
    <lineage>
        <taxon>Bacteria</taxon>
        <taxon>Bacillati</taxon>
        <taxon>Actinomycetota</taxon>
        <taxon>Actinomycetes</taxon>
        <taxon>Mycobacteriales</taxon>
        <taxon>Corynebacteriaceae</taxon>
        <taxon>Corynebacterium</taxon>
    </lineage>
</organism>
<dbReference type="STRING" id="1544416.Cocul_02006"/>
<dbReference type="InterPro" id="IPR015424">
    <property type="entry name" value="PyrdxlP-dep_Trfase"/>
</dbReference>
<dbReference type="UniPathway" id="UPA00068">
    <property type="reaction ID" value="UER00109"/>
</dbReference>
<comment type="subcellular location">
    <subcellularLocation>
        <location evidence="6">Cytoplasm</location>
    </subcellularLocation>
</comment>
<dbReference type="NCBIfam" id="TIGR00707">
    <property type="entry name" value="argD"/>
    <property type="match status" value="1"/>
</dbReference>
<gene>
    <name evidence="6 7" type="primary">argD</name>
    <name evidence="7" type="ORF">Cocul_02006</name>
</gene>
<feature type="binding site" evidence="6">
    <location>
        <position position="134"/>
    </location>
    <ligand>
        <name>N(2)-acetyl-L-ornithine</name>
        <dbReference type="ChEBI" id="CHEBI:57805"/>
    </ligand>
</feature>
<name>A0A0Q0YCJ3_9CORY</name>
<dbReference type="RefSeq" id="WP_055123050.1">
    <property type="nucleotide sequence ID" value="NZ_LKST01000003.1"/>
</dbReference>
<dbReference type="Gene3D" id="3.90.1150.10">
    <property type="entry name" value="Aspartate Aminotransferase, domain 1"/>
    <property type="match status" value="1"/>
</dbReference>
<feature type="binding site" evidence="6">
    <location>
        <position position="277"/>
    </location>
    <ligand>
        <name>pyridoxal 5'-phosphate</name>
        <dbReference type="ChEBI" id="CHEBI:597326"/>
    </ligand>
</feature>
<dbReference type="AlphaFoldDB" id="A0A0Q0YCJ3"/>
<comment type="subunit">
    <text evidence="6">Homodimer.</text>
</comment>
<keyword evidence="1 6" id="KW-0055">Arginine biosynthesis</keyword>
<dbReference type="InterPro" id="IPR049704">
    <property type="entry name" value="Aminotrans_3_PPA_site"/>
</dbReference>
<protein>
    <recommendedName>
        <fullName evidence="6">Acetylornithine aminotransferase</fullName>
        <shortName evidence="6">ACOAT</shortName>
        <ecNumber evidence="6">2.6.1.11</ecNumber>
    </recommendedName>
</protein>
<dbReference type="HAMAP" id="MF_01107">
    <property type="entry name" value="ArgD_aminotrans_3"/>
    <property type="match status" value="1"/>
</dbReference>
<dbReference type="PANTHER" id="PTHR11986:SF79">
    <property type="entry name" value="ACETYLORNITHINE AMINOTRANSFERASE, MITOCHONDRIAL"/>
    <property type="match status" value="1"/>
</dbReference>
<keyword evidence="8" id="KW-1185">Reference proteome</keyword>
<proteinExistence type="inferred from homology"/>
<dbReference type="CDD" id="cd00610">
    <property type="entry name" value="OAT_like"/>
    <property type="match status" value="1"/>
</dbReference>
<dbReference type="InterPro" id="IPR005814">
    <property type="entry name" value="Aminotrans_3"/>
</dbReference>
<evidence type="ECO:0000256" key="1">
    <source>
        <dbReference type="ARBA" id="ARBA00022571"/>
    </source>
</evidence>
<sequence length="396" mass="41627">MSETLNTWPTVLMGTYPTPRIEVVEGRGARLIDAEGRDYIDLLSGIAVASLGYGNEKLARAVGEQALRYTHTSNLLGSRPVVEVGAALCGRFPAEDARVFFCNSGAEANEAALKSSRRTGRRRVLAAVHSFHGRTMGALSLTGQPAKRAPFEPLPGGVEFFPYGDEPSLRRLVETDPHEVAAIFLEPIQGETGVIPAPEGFLSAVRGLCDEYGILLVLDEVQTGVGRTGDFFAFEHEGVVPDVVTLAKGLGAGLPIGACLAHGPAAHLLGLGDHGTTFGGNPVACAAAGVVLESIDADFLARVRRAGERLREGLAALPQVESVRGRGLMLGVVLRSPVAERAVAEGLRAGVILNAPSDRVLRVVPPLVITDNEMDEALRRVAVALGGVDGQEQEGA</sequence>
<evidence type="ECO:0000256" key="2">
    <source>
        <dbReference type="ARBA" id="ARBA00022576"/>
    </source>
</evidence>
<comment type="similarity">
    <text evidence="6">Belongs to the class-III pyridoxal-phosphate-dependent aminotransferase family. ArgD subfamily.</text>
</comment>
<dbReference type="InterPro" id="IPR015422">
    <property type="entry name" value="PyrdxlP-dep_Trfase_small"/>
</dbReference>
<dbReference type="OrthoDB" id="9801052at2"/>
<reference evidence="7 8" key="1">
    <citation type="submission" date="2015-10" db="EMBL/GenBank/DDBJ databases">
        <title>Corynebacteirum lowii and Corynebacterium oculi species nova, derived from human clinical disease and and emended description of Corynebacterium mastiditis.</title>
        <authorList>
            <person name="Bernard K."/>
            <person name="Pacheco A.L."/>
            <person name="Mcdougall C."/>
            <person name="Burtx T."/>
            <person name="Weibe D."/>
            <person name="Tyler S."/>
            <person name="Olson A.B."/>
            <person name="Cnockaert M."/>
            <person name="Eguchi H."/>
            <person name="Kuwahara T."/>
            <person name="Nakayama-Imaohji H."/>
            <person name="Boudewijins M."/>
            <person name="Van Hoecke F."/>
            <person name="Bernier A.-M."/>
            <person name="Vandamme P."/>
        </authorList>
    </citation>
    <scope>NUCLEOTIDE SEQUENCE [LARGE SCALE GENOMIC DNA]</scope>
    <source>
        <strain evidence="7 8">NML 130210</strain>
    </source>
</reference>
<comment type="catalytic activity">
    <reaction evidence="6">
        <text>N(2)-acetyl-L-ornithine + 2-oxoglutarate = N-acetyl-L-glutamate 5-semialdehyde + L-glutamate</text>
        <dbReference type="Rhea" id="RHEA:18049"/>
        <dbReference type="ChEBI" id="CHEBI:16810"/>
        <dbReference type="ChEBI" id="CHEBI:29123"/>
        <dbReference type="ChEBI" id="CHEBI:29985"/>
        <dbReference type="ChEBI" id="CHEBI:57805"/>
        <dbReference type="EC" id="2.6.1.11"/>
    </reaction>
</comment>
<comment type="cofactor">
    <cofactor evidence="6">
        <name>pyridoxal 5'-phosphate</name>
        <dbReference type="ChEBI" id="CHEBI:597326"/>
    </cofactor>
    <text evidence="6">Binds 1 pyridoxal phosphate per subunit.</text>
</comment>
<dbReference type="PIRSF" id="PIRSF000521">
    <property type="entry name" value="Transaminase_4ab_Lys_Orn"/>
    <property type="match status" value="1"/>
</dbReference>
<comment type="caution">
    <text evidence="7">The sequence shown here is derived from an EMBL/GenBank/DDBJ whole genome shotgun (WGS) entry which is preliminary data.</text>
</comment>
<dbReference type="PANTHER" id="PTHR11986">
    <property type="entry name" value="AMINOTRANSFERASE CLASS III"/>
    <property type="match status" value="1"/>
</dbReference>